<reference evidence="4 5" key="1">
    <citation type="journal article" date="2002" name="Int. J. Syst. Evol. Microbiol.">
        <title>Sphingopyxis witflariensis sp. nov., isolated from activated sludge.</title>
        <authorList>
            <person name="Kampfer P."/>
            <person name="Witzenberger R."/>
            <person name="Denner E.B."/>
            <person name="Busse H.J."/>
            <person name="Neef A."/>
        </authorList>
    </citation>
    <scope>NUCLEOTIDE SEQUENCE [LARGE SCALE GENOMIC DNA]</scope>
    <source>
        <strain evidence="4 5">DSM 14551</strain>
    </source>
</reference>
<dbReference type="InterPro" id="IPR008613">
    <property type="entry name" value="Excalibur_Ca-bd_domain"/>
</dbReference>
<feature type="region of interest" description="Disordered" evidence="1">
    <location>
        <begin position="1"/>
        <end position="27"/>
    </location>
</feature>
<accession>A0A246JIL5</accession>
<proteinExistence type="predicted"/>
<keyword evidence="2" id="KW-1133">Transmembrane helix</keyword>
<feature type="domain" description="Excalibur calcium-binding" evidence="3">
    <location>
        <begin position="81"/>
        <end position="117"/>
    </location>
</feature>
<feature type="transmembrane region" description="Helical" evidence="2">
    <location>
        <begin position="28"/>
        <end position="48"/>
    </location>
</feature>
<protein>
    <recommendedName>
        <fullName evidence="3">Excalibur calcium-binding domain-containing protein</fullName>
    </recommendedName>
</protein>
<keyword evidence="2" id="KW-0812">Transmembrane</keyword>
<sequence length="120" mass="13242">MKQRRYNRYHEPRRYAAARPRRRRSSSVGGYVVAALLIGVTAGTAWSVTTPEGQQAFVANARDVAVSTGVMRERAPEVGDYWRGCDDARAAGTAPIYRGEPGYREGMDGDNDGIACEPYR</sequence>
<name>A0A246JIL5_9SPHN</name>
<evidence type="ECO:0000313" key="4">
    <source>
        <dbReference type="EMBL" id="OWQ92415.1"/>
    </source>
</evidence>
<evidence type="ECO:0000256" key="1">
    <source>
        <dbReference type="SAM" id="MobiDB-lite"/>
    </source>
</evidence>
<evidence type="ECO:0000259" key="3">
    <source>
        <dbReference type="SMART" id="SM00894"/>
    </source>
</evidence>
<keyword evidence="2" id="KW-0472">Membrane</keyword>
<comment type="caution">
    <text evidence="4">The sequence shown here is derived from an EMBL/GenBank/DDBJ whole genome shotgun (WGS) entry which is preliminary data.</text>
</comment>
<dbReference type="Pfam" id="PF05901">
    <property type="entry name" value="Excalibur"/>
    <property type="match status" value="1"/>
</dbReference>
<dbReference type="EMBL" id="NISJ01000013">
    <property type="protein sequence ID" value="OWQ92415.1"/>
    <property type="molecule type" value="Genomic_DNA"/>
</dbReference>
<organism evidence="4 5">
    <name type="scientific">Sphingopyxis witflariensis</name>
    <dbReference type="NCBI Taxonomy" id="173675"/>
    <lineage>
        <taxon>Bacteria</taxon>
        <taxon>Pseudomonadati</taxon>
        <taxon>Pseudomonadota</taxon>
        <taxon>Alphaproteobacteria</taxon>
        <taxon>Sphingomonadales</taxon>
        <taxon>Sphingomonadaceae</taxon>
        <taxon>Sphingopyxis</taxon>
    </lineage>
</organism>
<dbReference type="RefSeq" id="WP_088474156.1">
    <property type="nucleotide sequence ID" value="NZ_NISJ01000013.1"/>
</dbReference>
<dbReference type="SMART" id="SM00894">
    <property type="entry name" value="Excalibur"/>
    <property type="match status" value="1"/>
</dbReference>
<gene>
    <name evidence="4" type="ORF">CDQ91_18345</name>
</gene>
<dbReference type="AlphaFoldDB" id="A0A246JIL5"/>
<dbReference type="Proteomes" id="UP000197097">
    <property type="component" value="Unassembled WGS sequence"/>
</dbReference>
<evidence type="ECO:0000313" key="5">
    <source>
        <dbReference type="Proteomes" id="UP000197097"/>
    </source>
</evidence>
<evidence type="ECO:0000256" key="2">
    <source>
        <dbReference type="SAM" id="Phobius"/>
    </source>
</evidence>
<keyword evidence="5" id="KW-1185">Reference proteome</keyword>